<evidence type="ECO:0000313" key="2">
    <source>
        <dbReference type="Proteomes" id="UP000183832"/>
    </source>
</evidence>
<sequence length="76" mass="8498">MDVYQPGLDNDEICLASSFHSIKENILKQPAAQKGRKAKANDHIISMVGAELKSEIHVLAPSKQQRETIDLITKRK</sequence>
<keyword evidence="2" id="KW-1185">Reference proteome</keyword>
<evidence type="ECO:0000313" key="1">
    <source>
        <dbReference type="EMBL" id="CRL07007.1"/>
    </source>
</evidence>
<protein>
    <submittedName>
        <fullName evidence="1">CLUMA_CG020018, isoform A</fullName>
    </submittedName>
</protein>
<organism evidence="1 2">
    <name type="scientific">Clunio marinus</name>
    <dbReference type="NCBI Taxonomy" id="568069"/>
    <lineage>
        <taxon>Eukaryota</taxon>
        <taxon>Metazoa</taxon>
        <taxon>Ecdysozoa</taxon>
        <taxon>Arthropoda</taxon>
        <taxon>Hexapoda</taxon>
        <taxon>Insecta</taxon>
        <taxon>Pterygota</taxon>
        <taxon>Neoptera</taxon>
        <taxon>Endopterygota</taxon>
        <taxon>Diptera</taxon>
        <taxon>Nematocera</taxon>
        <taxon>Chironomoidea</taxon>
        <taxon>Chironomidae</taxon>
        <taxon>Clunio</taxon>
    </lineage>
</organism>
<dbReference type="Proteomes" id="UP000183832">
    <property type="component" value="Unassembled WGS sequence"/>
</dbReference>
<gene>
    <name evidence="1" type="ORF">CLUMA_CG020018</name>
</gene>
<proteinExistence type="predicted"/>
<reference evidence="1 2" key="1">
    <citation type="submission" date="2015-04" db="EMBL/GenBank/DDBJ databases">
        <authorList>
            <person name="Syromyatnikov M.Y."/>
            <person name="Popov V.N."/>
        </authorList>
    </citation>
    <scope>NUCLEOTIDE SEQUENCE [LARGE SCALE GENOMIC DNA]</scope>
</reference>
<accession>A0A1J1J3P2</accession>
<dbReference type="EMBL" id="CVRI01000069">
    <property type="protein sequence ID" value="CRL07007.1"/>
    <property type="molecule type" value="Genomic_DNA"/>
</dbReference>
<dbReference type="AlphaFoldDB" id="A0A1J1J3P2"/>
<name>A0A1J1J3P2_9DIPT</name>